<keyword evidence="9 11" id="KW-0472">Membrane</keyword>
<evidence type="ECO:0000256" key="10">
    <source>
        <dbReference type="ARBA" id="ARBA00038466"/>
    </source>
</evidence>
<evidence type="ECO:0000256" key="2">
    <source>
        <dbReference type="ARBA" id="ARBA00004687"/>
    </source>
</evidence>
<keyword evidence="3" id="KW-0337">GPI-anchor biosynthesis</keyword>
<evidence type="ECO:0000313" key="13">
    <source>
        <dbReference type="EMBL" id="KAJ1911991.1"/>
    </source>
</evidence>
<evidence type="ECO:0000256" key="3">
    <source>
        <dbReference type="ARBA" id="ARBA00022502"/>
    </source>
</evidence>
<evidence type="ECO:0000256" key="12">
    <source>
        <dbReference type="SAM" id="SignalP"/>
    </source>
</evidence>
<dbReference type="Pfam" id="PF03901">
    <property type="entry name" value="Glyco_transf_22"/>
    <property type="match status" value="1"/>
</dbReference>
<dbReference type="PANTHER" id="PTHR22760:SF3">
    <property type="entry name" value="GPI MANNOSYLTRANSFERASE 4"/>
    <property type="match status" value="1"/>
</dbReference>
<dbReference type="PANTHER" id="PTHR22760">
    <property type="entry name" value="GLYCOSYLTRANSFERASE"/>
    <property type="match status" value="1"/>
</dbReference>
<feature type="transmembrane region" description="Helical" evidence="11">
    <location>
        <begin position="305"/>
        <end position="327"/>
    </location>
</feature>
<evidence type="ECO:0000256" key="9">
    <source>
        <dbReference type="ARBA" id="ARBA00023136"/>
    </source>
</evidence>
<comment type="subcellular location">
    <subcellularLocation>
        <location evidence="1 11">Endoplasmic reticulum membrane</location>
        <topology evidence="1 11">Multi-pass membrane protein</topology>
    </subcellularLocation>
</comment>
<feature type="transmembrane region" description="Helical" evidence="11">
    <location>
        <begin position="228"/>
        <end position="251"/>
    </location>
</feature>
<evidence type="ECO:0000256" key="4">
    <source>
        <dbReference type="ARBA" id="ARBA00022676"/>
    </source>
</evidence>
<comment type="similarity">
    <text evidence="10">Belongs to the glycosyltransferase 22 family. PIGZ subfamily.</text>
</comment>
<comment type="caution">
    <text evidence="13">The sequence shown here is derived from an EMBL/GenBank/DDBJ whole genome shotgun (WGS) entry which is preliminary data.</text>
</comment>
<dbReference type="InterPro" id="IPR005599">
    <property type="entry name" value="GPI_mannosylTrfase"/>
</dbReference>
<dbReference type="GO" id="GO:0005789">
    <property type="term" value="C:endoplasmic reticulum membrane"/>
    <property type="evidence" value="ECO:0007669"/>
    <property type="project" value="UniProtKB-SubCell"/>
</dbReference>
<evidence type="ECO:0000256" key="7">
    <source>
        <dbReference type="ARBA" id="ARBA00022824"/>
    </source>
</evidence>
<proteinExistence type="inferred from homology"/>
<feature type="chain" id="PRO_5040844923" description="Mannosyltransferase" evidence="12">
    <location>
        <begin position="18"/>
        <end position="566"/>
    </location>
</feature>
<feature type="transmembrane region" description="Helical" evidence="11">
    <location>
        <begin position="272"/>
        <end position="293"/>
    </location>
</feature>
<evidence type="ECO:0000313" key="14">
    <source>
        <dbReference type="Proteomes" id="UP001150569"/>
    </source>
</evidence>
<dbReference type="GO" id="GO:0006506">
    <property type="term" value="P:GPI anchor biosynthetic process"/>
    <property type="evidence" value="ECO:0007669"/>
    <property type="project" value="UniProtKB-KW"/>
</dbReference>
<keyword evidence="5" id="KW-0808">Transferase</keyword>
<evidence type="ECO:0000256" key="8">
    <source>
        <dbReference type="ARBA" id="ARBA00022989"/>
    </source>
</evidence>
<evidence type="ECO:0000256" key="5">
    <source>
        <dbReference type="ARBA" id="ARBA00022679"/>
    </source>
</evidence>
<dbReference type="OrthoDB" id="10066429at2759"/>
<evidence type="ECO:0000256" key="11">
    <source>
        <dbReference type="RuleBase" id="RU363075"/>
    </source>
</evidence>
<evidence type="ECO:0000256" key="1">
    <source>
        <dbReference type="ARBA" id="ARBA00004477"/>
    </source>
</evidence>
<organism evidence="13 14">
    <name type="scientific">Tieghemiomyces parasiticus</name>
    <dbReference type="NCBI Taxonomy" id="78921"/>
    <lineage>
        <taxon>Eukaryota</taxon>
        <taxon>Fungi</taxon>
        <taxon>Fungi incertae sedis</taxon>
        <taxon>Zoopagomycota</taxon>
        <taxon>Kickxellomycotina</taxon>
        <taxon>Dimargaritomycetes</taxon>
        <taxon>Dimargaritales</taxon>
        <taxon>Dimargaritaceae</taxon>
        <taxon>Tieghemiomyces</taxon>
    </lineage>
</organism>
<evidence type="ECO:0000256" key="6">
    <source>
        <dbReference type="ARBA" id="ARBA00022692"/>
    </source>
</evidence>
<feature type="transmembrane region" description="Helical" evidence="11">
    <location>
        <begin position="190"/>
        <end position="216"/>
    </location>
</feature>
<keyword evidence="4 11" id="KW-0328">Glycosyltransferase</keyword>
<keyword evidence="8 11" id="KW-1133">Transmembrane helix</keyword>
<comment type="pathway">
    <text evidence="2">Glycolipid biosynthesis; glycosylphosphatidylinositol-anchor biosynthesis.</text>
</comment>
<accession>A0A9W7ZLK0</accession>
<feature type="transmembrane region" description="Helical" evidence="11">
    <location>
        <begin position="360"/>
        <end position="384"/>
    </location>
</feature>
<sequence length="566" mass="61972">MDTTAYLSLAALRLAAAVLPGYIHPDEFFQSAEIAAGSIANYAYRSTWEFKPDAPCRSIVPVYLMSGVPMGFLRLASAAGVYVLGQPFQPTVYTVLWVERLWAVALSFLVDRAVYNVLRRYNVDPRQPLLLLATSFLSFTFMARGFSNALETVLLSLASWALCRVDTAPVAVGKSCQAPNAGCIARMGRFVLNISPCIVGFVLNSLGCLAADAVYYNRLTALTKLGRLVIQGAPCASLLTALNQAVVLAPLNLLRYNTRPENLAQHGLHPSYLHVLVNFPLLFGPLALVFYTVTLSRLLGFGPRMGAVAVNLHMAVATLGLVTLSAVPHQEPRFLLPMLPSVVIATQGFVTRAGSTFWRLWLAFNALLLIVFGVAHQGGVVPVLNYIQMSTLGHGQCAMVTDGFYRCTRGLQPGVITPSPAVPLTESAPVFTRAVFYRTFMPPPHLLAQPAAAGPESFELVDLAGRSRAEFMAYLEAAGPRDPRGHLSADYWTHHTVYRRHTDADRWDRTLLVYPASTEFTAAEERALRERSFRVFTASPHVNFDDIGTVLKHPFTAASLVVRQLY</sequence>
<feature type="transmembrane region" description="Helical" evidence="11">
    <location>
        <begin position="334"/>
        <end position="354"/>
    </location>
</feature>
<keyword evidence="6 11" id="KW-0812">Transmembrane</keyword>
<keyword evidence="14" id="KW-1185">Reference proteome</keyword>
<keyword evidence="12" id="KW-0732">Signal</keyword>
<dbReference type="EC" id="2.4.1.-" evidence="11"/>
<gene>
    <name evidence="13" type="primary">SMP3_2</name>
    <name evidence="13" type="ORF">IWQ60_009866</name>
</gene>
<keyword evidence="7 11" id="KW-0256">Endoplasmic reticulum</keyword>
<reference evidence="13" key="1">
    <citation type="submission" date="2022-07" db="EMBL/GenBank/DDBJ databases">
        <title>Phylogenomic reconstructions and comparative analyses of Kickxellomycotina fungi.</title>
        <authorList>
            <person name="Reynolds N.K."/>
            <person name="Stajich J.E."/>
            <person name="Barry K."/>
            <person name="Grigoriev I.V."/>
            <person name="Crous P."/>
            <person name="Smith M.E."/>
        </authorList>
    </citation>
    <scope>NUCLEOTIDE SEQUENCE</scope>
    <source>
        <strain evidence="13">RSA 861</strain>
    </source>
</reference>
<feature type="signal peptide" evidence="12">
    <location>
        <begin position="1"/>
        <end position="17"/>
    </location>
</feature>
<protein>
    <recommendedName>
        <fullName evidence="11">Mannosyltransferase</fullName>
        <ecNumber evidence="11">2.4.1.-</ecNumber>
    </recommendedName>
</protein>
<dbReference type="Proteomes" id="UP001150569">
    <property type="component" value="Unassembled WGS sequence"/>
</dbReference>
<dbReference type="GO" id="GO:0000026">
    <property type="term" value="F:alpha-1,2-mannosyltransferase activity"/>
    <property type="evidence" value="ECO:0007669"/>
    <property type="project" value="TreeGrafter"/>
</dbReference>
<dbReference type="AlphaFoldDB" id="A0A9W7ZLK0"/>
<dbReference type="EMBL" id="JANBPT010000872">
    <property type="protein sequence ID" value="KAJ1911991.1"/>
    <property type="molecule type" value="Genomic_DNA"/>
</dbReference>
<name>A0A9W7ZLK0_9FUNG</name>